<dbReference type="InterPro" id="IPR000727">
    <property type="entry name" value="T_SNARE_dom"/>
</dbReference>
<dbReference type="AlphaFoldDB" id="A0A814LK88"/>
<evidence type="ECO:0000259" key="2">
    <source>
        <dbReference type="PROSITE" id="PS50192"/>
    </source>
</evidence>
<keyword evidence="4" id="KW-1185">Reference proteome</keyword>
<feature type="coiled-coil region" evidence="1">
    <location>
        <begin position="61"/>
        <end position="109"/>
    </location>
</feature>
<dbReference type="Proteomes" id="UP000663879">
    <property type="component" value="Unassembled WGS sequence"/>
</dbReference>
<dbReference type="OrthoDB" id="4953172at2759"/>
<dbReference type="PROSITE" id="PS50192">
    <property type="entry name" value="T_SNARE"/>
    <property type="match status" value="1"/>
</dbReference>
<feature type="domain" description="T-SNARE coiled-coil homology" evidence="2">
    <location>
        <begin position="70"/>
        <end position="106"/>
    </location>
</feature>
<protein>
    <recommendedName>
        <fullName evidence="2">t-SNARE coiled-coil homology domain-containing protein</fullName>
    </recommendedName>
</protein>
<keyword evidence="1" id="KW-0175">Coiled coil</keyword>
<comment type="caution">
    <text evidence="3">The sequence shown here is derived from an EMBL/GenBank/DDBJ whole genome shotgun (WGS) entry which is preliminary data.</text>
</comment>
<dbReference type="EMBL" id="CAJNOC010005912">
    <property type="protein sequence ID" value="CAF1065351.1"/>
    <property type="molecule type" value="Genomic_DNA"/>
</dbReference>
<evidence type="ECO:0000313" key="3">
    <source>
        <dbReference type="EMBL" id="CAF1065351.1"/>
    </source>
</evidence>
<reference evidence="3" key="1">
    <citation type="submission" date="2021-02" db="EMBL/GenBank/DDBJ databases">
        <authorList>
            <person name="Nowell W R."/>
        </authorList>
    </citation>
    <scope>NUCLEOTIDE SEQUENCE</scope>
    <source>
        <strain evidence="3">Ploen Becks lab</strain>
    </source>
</reference>
<sequence>MTSERIRNFAQHTIQAGQILLNSANDISNINQQVQANRDLPNMQANLALILQNTNNLLQRLDGIDERLNNIDERLDNIDERLDNIDERLDNIDERLDNIDERFDELVDHNDARMYELAIMTARAVNVSCVRLSSPIQWIKLDERPLPHHVPTLNDLYNLDRREVNDFLEYYNLQPGRSLKAERMTLGSFHGIPGFLE</sequence>
<evidence type="ECO:0000313" key="4">
    <source>
        <dbReference type="Proteomes" id="UP000663879"/>
    </source>
</evidence>
<gene>
    <name evidence="3" type="ORF">OXX778_LOCUS19473</name>
</gene>
<evidence type="ECO:0000256" key="1">
    <source>
        <dbReference type="SAM" id="Coils"/>
    </source>
</evidence>
<name>A0A814LK88_9BILA</name>
<accession>A0A814LK88</accession>
<proteinExistence type="predicted"/>
<organism evidence="3 4">
    <name type="scientific">Brachionus calyciflorus</name>
    <dbReference type="NCBI Taxonomy" id="104777"/>
    <lineage>
        <taxon>Eukaryota</taxon>
        <taxon>Metazoa</taxon>
        <taxon>Spiralia</taxon>
        <taxon>Gnathifera</taxon>
        <taxon>Rotifera</taxon>
        <taxon>Eurotatoria</taxon>
        <taxon>Monogononta</taxon>
        <taxon>Pseudotrocha</taxon>
        <taxon>Ploima</taxon>
        <taxon>Brachionidae</taxon>
        <taxon>Brachionus</taxon>
    </lineage>
</organism>
<dbReference type="Gene3D" id="1.20.5.110">
    <property type="match status" value="2"/>
</dbReference>
<dbReference type="SUPFAM" id="SSF57997">
    <property type="entry name" value="Tropomyosin"/>
    <property type="match status" value="1"/>
</dbReference>